<dbReference type="PANTHER" id="PTHR34821">
    <property type="entry name" value="INNER MEMBRANE PROTEIN YDCZ"/>
    <property type="match status" value="1"/>
</dbReference>
<proteinExistence type="predicted"/>
<sequence length="150" mass="16164">MSIIMAVLALFGGVTLSAQSSINGAFSKKTGTFETSFFTFLTGFMFLTVIVIFFGEGNILNLVEVPKWQLICAILGTAYMLLTVLSVPFIGVTAASIATVIGQLGGSMLVDHFGWFGSTQIPFEWDRASGVLLMILALFFIFQGNKKASK</sequence>
<organism evidence="2 3">
    <name type="scientific">Metabacillus sediminis</name>
    <dbReference type="NCBI Taxonomy" id="3117746"/>
    <lineage>
        <taxon>Bacteria</taxon>
        <taxon>Bacillati</taxon>
        <taxon>Bacillota</taxon>
        <taxon>Bacilli</taxon>
        <taxon>Bacillales</taxon>
        <taxon>Bacillaceae</taxon>
        <taxon>Metabacillus</taxon>
    </lineage>
</organism>
<feature type="transmembrane region" description="Helical" evidence="1">
    <location>
        <begin position="125"/>
        <end position="142"/>
    </location>
</feature>
<accession>A0ABZ2NM46</accession>
<name>A0ABZ2NM46_9BACI</name>
<evidence type="ECO:0000256" key="1">
    <source>
        <dbReference type="SAM" id="Phobius"/>
    </source>
</evidence>
<reference evidence="2 3" key="1">
    <citation type="submission" date="2024-02" db="EMBL/GenBank/DDBJ databases">
        <title>Seven novel Bacillus-like species.</title>
        <authorList>
            <person name="Liu G."/>
        </authorList>
    </citation>
    <scope>NUCLEOTIDE SEQUENCE [LARGE SCALE GENOMIC DNA]</scope>
    <source>
        <strain evidence="2 3">FJAT-52054</strain>
    </source>
</reference>
<keyword evidence="1" id="KW-0812">Transmembrane</keyword>
<keyword evidence="3" id="KW-1185">Reference proteome</keyword>
<dbReference type="Proteomes" id="UP001377337">
    <property type="component" value="Chromosome"/>
</dbReference>
<keyword evidence="1" id="KW-1133">Transmembrane helix</keyword>
<keyword evidence="1" id="KW-0472">Membrane</keyword>
<dbReference type="InterPro" id="IPR006750">
    <property type="entry name" value="YdcZ"/>
</dbReference>
<feature type="transmembrane region" description="Helical" evidence="1">
    <location>
        <begin position="72"/>
        <end position="105"/>
    </location>
</feature>
<dbReference type="EMBL" id="CP147407">
    <property type="protein sequence ID" value="WXB98250.1"/>
    <property type="molecule type" value="Genomic_DNA"/>
</dbReference>
<dbReference type="RefSeq" id="WP_338781192.1">
    <property type="nucleotide sequence ID" value="NZ_CP147407.1"/>
</dbReference>
<feature type="transmembrane region" description="Helical" evidence="1">
    <location>
        <begin position="37"/>
        <end position="60"/>
    </location>
</feature>
<gene>
    <name evidence="2" type="ORF">WCV65_07165</name>
</gene>
<protein>
    <submittedName>
        <fullName evidence="2">DMT family transporter</fullName>
    </submittedName>
</protein>
<dbReference type="PANTHER" id="PTHR34821:SF2">
    <property type="entry name" value="INNER MEMBRANE PROTEIN YDCZ"/>
    <property type="match status" value="1"/>
</dbReference>
<evidence type="ECO:0000313" key="3">
    <source>
        <dbReference type="Proteomes" id="UP001377337"/>
    </source>
</evidence>
<dbReference type="Pfam" id="PF04657">
    <property type="entry name" value="DMT_YdcZ"/>
    <property type="match status" value="1"/>
</dbReference>
<evidence type="ECO:0000313" key="2">
    <source>
        <dbReference type="EMBL" id="WXB98250.1"/>
    </source>
</evidence>